<dbReference type="RefSeq" id="WP_138044167.1">
    <property type="nucleotide sequence ID" value="NZ_VBZC01000006.1"/>
</dbReference>
<dbReference type="SUPFAM" id="SSF56235">
    <property type="entry name" value="N-terminal nucleophile aminohydrolases (Ntn hydrolases)"/>
    <property type="match status" value="1"/>
</dbReference>
<proteinExistence type="predicted"/>
<dbReference type="InterPro" id="IPR047794">
    <property type="entry name" value="C45_proenzyme-like"/>
</dbReference>
<dbReference type="Proteomes" id="UP000305906">
    <property type="component" value="Unassembled WGS sequence"/>
</dbReference>
<sequence>MPQQQKTFRAIEVGDGTDGSWAAHTQSMWPLAEGWMTEESRTPEGATRARKLFETHMPELVPVLDRLAGQLDRPGGETFLTLTALRPFFAGCSQTGGDGTLLRNYDFDPDDCEGTIVSSHFLRPVIGMQDAGWGLLDGMNDAGLAVSLTFGGRFVHGPGFAILVVLRYLLETCETVDEAVDKLRPIPIGIPQNVTLVDAERAVTVFVGPDIPLTEAPDACATNHQHLPVPDEQEQFTRTQERLAAVRTAGVDVPAMLKPPLYQSAYDKGMGTVYTAAYRPSEGRVTYHWPAESWEHSFAAFTPGTRTVTIGETA</sequence>
<dbReference type="Pfam" id="PF03417">
    <property type="entry name" value="AAT"/>
    <property type="match status" value="1"/>
</dbReference>
<dbReference type="GO" id="GO:0016740">
    <property type="term" value="F:transferase activity"/>
    <property type="evidence" value="ECO:0007669"/>
    <property type="project" value="UniProtKB-KW"/>
</dbReference>
<dbReference type="NCBIfam" id="NF040521">
    <property type="entry name" value="C45_proenzyme"/>
    <property type="match status" value="1"/>
</dbReference>
<gene>
    <name evidence="2" type="ORF">FE633_06660</name>
</gene>
<comment type="caution">
    <text evidence="2">The sequence shown here is derived from an EMBL/GenBank/DDBJ whole genome shotgun (WGS) entry which is preliminary data.</text>
</comment>
<dbReference type="AlphaFoldDB" id="A0A5R9FVU9"/>
<protein>
    <submittedName>
        <fullName evidence="2">Acyl-coenzyme A--6-aminopenicillanic acid acyl-transferase</fullName>
    </submittedName>
</protein>
<dbReference type="InterPro" id="IPR029055">
    <property type="entry name" value="Ntn_hydrolases_N"/>
</dbReference>
<evidence type="ECO:0000313" key="3">
    <source>
        <dbReference type="Proteomes" id="UP000305906"/>
    </source>
</evidence>
<evidence type="ECO:0000313" key="2">
    <source>
        <dbReference type="EMBL" id="TLS46799.1"/>
    </source>
</evidence>
<keyword evidence="3" id="KW-1185">Reference proteome</keyword>
<organism evidence="2 3">
    <name type="scientific">Streptomyces montanus</name>
    <dbReference type="NCBI Taxonomy" id="2580423"/>
    <lineage>
        <taxon>Bacteria</taxon>
        <taxon>Bacillati</taxon>
        <taxon>Actinomycetota</taxon>
        <taxon>Actinomycetes</taxon>
        <taxon>Kitasatosporales</taxon>
        <taxon>Streptomycetaceae</taxon>
        <taxon>Streptomyces</taxon>
    </lineage>
</organism>
<feature type="domain" description="Peptidase C45 hydrolase" evidence="1">
    <location>
        <begin position="97"/>
        <end position="292"/>
    </location>
</feature>
<dbReference type="InterPro" id="IPR005079">
    <property type="entry name" value="Peptidase_C45_hydrolase"/>
</dbReference>
<name>A0A5R9FVU9_9ACTN</name>
<accession>A0A5R9FVU9</accession>
<dbReference type="EMBL" id="VBZC01000006">
    <property type="protein sequence ID" value="TLS46799.1"/>
    <property type="molecule type" value="Genomic_DNA"/>
</dbReference>
<keyword evidence="2" id="KW-0808">Transferase</keyword>
<dbReference type="Gene3D" id="3.60.60.10">
    <property type="entry name" value="Penicillin V Acylase, Chain A"/>
    <property type="match status" value="1"/>
</dbReference>
<reference evidence="2 3" key="1">
    <citation type="submission" date="2019-05" db="EMBL/GenBank/DDBJ databases">
        <title>Streptomyces sp. NEAU-C151, a novel actinomycete isolated from soil.</title>
        <authorList>
            <person name="Han L."/>
            <person name="Jiang H."/>
        </authorList>
    </citation>
    <scope>NUCLEOTIDE SEQUENCE [LARGE SCALE GENOMIC DNA]</scope>
    <source>
        <strain evidence="2 3">NEAU-C151</strain>
    </source>
</reference>
<evidence type="ECO:0000259" key="1">
    <source>
        <dbReference type="Pfam" id="PF03417"/>
    </source>
</evidence>